<dbReference type="OrthoDB" id="4304at2"/>
<comment type="caution">
    <text evidence="1">The sequence shown here is derived from an EMBL/GenBank/DDBJ whole genome shotgun (WGS) entry which is preliminary data.</text>
</comment>
<protein>
    <recommendedName>
        <fullName evidence="3">RocC</fullName>
    </recommendedName>
</protein>
<dbReference type="Proteomes" id="UP000321491">
    <property type="component" value="Unassembled WGS sequence"/>
</dbReference>
<reference evidence="1 2" key="1">
    <citation type="submission" date="2019-07" db="EMBL/GenBank/DDBJ databases">
        <title>Whole genome shotgun sequence of Cerasibacillus quisquiliarum NBRC 102429.</title>
        <authorList>
            <person name="Hosoyama A."/>
            <person name="Uohara A."/>
            <person name="Ohji S."/>
            <person name="Ichikawa N."/>
        </authorList>
    </citation>
    <scope>NUCLEOTIDE SEQUENCE [LARGE SCALE GENOMIC DNA]</scope>
    <source>
        <strain evidence="1 2">NBRC 102429</strain>
    </source>
</reference>
<dbReference type="InterPro" id="IPR015001">
    <property type="entry name" value="DUF1850"/>
</dbReference>
<organism evidence="1 2">
    <name type="scientific">Cerasibacillus quisquiliarum</name>
    <dbReference type="NCBI Taxonomy" id="227865"/>
    <lineage>
        <taxon>Bacteria</taxon>
        <taxon>Bacillati</taxon>
        <taxon>Bacillota</taxon>
        <taxon>Bacilli</taxon>
        <taxon>Bacillales</taxon>
        <taxon>Bacillaceae</taxon>
        <taxon>Cerasibacillus</taxon>
    </lineage>
</organism>
<evidence type="ECO:0000313" key="1">
    <source>
        <dbReference type="EMBL" id="GEN30801.1"/>
    </source>
</evidence>
<dbReference type="RefSeq" id="WP_146936420.1">
    <property type="nucleotide sequence ID" value="NZ_BJXW01000010.1"/>
</dbReference>
<evidence type="ECO:0008006" key="3">
    <source>
        <dbReference type="Google" id="ProtNLM"/>
    </source>
</evidence>
<sequence>MKKRISIVLISIILVISLIHIPFSKSLVFYQGQTKKLIAYLPLQQDDTFQIVFTHSIHLSDVIEKYRVTTEDDIQQFEIVYEAYGIGMPSNAEGEEEFVYEDGKYHIKNMKRVFPSIHIRNGKTVSKHRLIWGENKERQVFFNDYFSPGEYLTLQIKNLSLWERLKGVKISD</sequence>
<dbReference type="Pfam" id="PF08905">
    <property type="entry name" value="DUF1850"/>
    <property type="match status" value="1"/>
</dbReference>
<proteinExistence type="predicted"/>
<evidence type="ECO:0000313" key="2">
    <source>
        <dbReference type="Proteomes" id="UP000321491"/>
    </source>
</evidence>
<accession>A0A511UYF8</accession>
<gene>
    <name evidence="1" type="ORF">CQU01_10390</name>
</gene>
<name>A0A511UYF8_9BACI</name>
<dbReference type="AlphaFoldDB" id="A0A511UYF8"/>
<keyword evidence="2" id="KW-1185">Reference proteome</keyword>
<dbReference type="EMBL" id="BJXW01000010">
    <property type="protein sequence ID" value="GEN30801.1"/>
    <property type="molecule type" value="Genomic_DNA"/>
</dbReference>